<dbReference type="Pfam" id="PF01263">
    <property type="entry name" value="Aldose_epim"/>
    <property type="match status" value="1"/>
</dbReference>
<organism evidence="9 10">
    <name type="scientific">Geofilum rubicundum JCM 15548</name>
    <dbReference type="NCBI Taxonomy" id="1236989"/>
    <lineage>
        <taxon>Bacteria</taxon>
        <taxon>Pseudomonadati</taxon>
        <taxon>Bacteroidota</taxon>
        <taxon>Bacteroidia</taxon>
        <taxon>Marinilabiliales</taxon>
        <taxon>Marinilabiliaceae</taxon>
        <taxon>Geofilum</taxon>
    </lineage>
</organism>
<dbReference type="PANTHER" id="PTHR11122">
    <property type="entry name" value="APOSPORY-ASSOCIATED PROTEIN C-RELATED"/>
    <property type="match status" value="1"/>
</dbReference>
<dbReference type="InterPro" id="IPR011013">
    <property type="entry name" value="Gal_mutarotase_sf_dom"/>
</dbReference>
<evidence type="ECO:0000313" key="10">
    <source>
        <dbReference type="Proteomes" id="UP000032900"/>
    </source>
</evidence>
<comment type="caution">
    <text evidence="9">The sequence shown here is derived from an EMBL/GenBank/DDBJ whole genome shotgun (WGS) entry which is preliminary data.</text>
</comment>
<evidence type="ECO:0000313" key="9">
    <source>
        <dbReference type="EMBL" id="GAO28046.1"/>
    </source>
</evidence>
<keyword evidence="10" id="KW-1185">Reference proteome</keyword>
<dbReference type="EC" id="5.1.3.15" evidence="5"/>
<dbReference type="AlphaFoldDB" id="A0A0E9LSC7"/>
<evidence type="ECO:0000256" key="6">
    <source>
        <dbReference type="ARBA" id="ARBA00022837"/>
    </source>
</evidence>
<feature type="active site" evidence="8">
    <location>
        <position position="237"/>
    </location>
</feature>
<dbReference type="GO" id="GO:0005737">
    <property type="term" value="C:cytoplasm"/>
    <property type="evidence" value="ECO:0007669"/>
    <property type="project" value="TreeGrafter"/>
</dbReference>
<proteinExistence type="inferred from homology"/>
<evidence type="ECO:0000256" key="2">
    <source>
        <dbReference type="ARBA" id="ARBA00001913"/>
    </source>
</evidence>
<evidence type="ECO:0000256" key="4">
    <source>
        <dbReference type="ARBA" id="ARBA00011245"/>
    </source>
</evidence>
<evidence type="ECO:0000256" key="3">
    <source>
        <dbReference type="ARBA" id="ARBA00005866"/>
    </source>
</evidence>
<comment type="cofactor">
    <cofactor evidence="2">
        <name>Ca(2+)</name>
        <dbReference type="ChEBI" id="CHEBI:29108"/>
    </cofactor>
</comment>
<dbReference type="GO" id="GO:0030246">
    <property type="term" value="F:carbohydrate binding"/>
    <property type="evidence" value="ECO:0007669"/>
    <property type="project" value="InterPro"/>
</dbReference>
<evidence type="ECO:0000256" key="8">
    <source>
        <dbReference type="PIRSR" id="PIRSR016020-1"/>
    </source>
</evidence>
<keyword evidence="6" id="KW-0106">Calcium</keyword>
<dbReference type="GO" id="GO:0047938">
    <property type="term" value="F:glucose-6-phosphate 1-epimerase activity"/>
    <property type="evidence" value="ECO:0007669"/>
    <property type="project" value="UniProtKB-EC"/>
</dbReference>
<keyword evidence="7" id="KW-0413">Isomerase</keyword>
<dbReference type="PANTHER" id="PTHR11122:SF13">
    <property type="entry name" value="GLUCOSE-6-PHOSPHATE 1-EPIMERASE"/>
    <property type="match status" value="1"/>
</dbReference>
<dbReference type="SUPFAM" id="SSF74650">
    <property type="entry name" value="Galactose mutarotase-like"/>
    <property type="match status" value="1"/>
</dbReference>
<comment type="catalytic activity">
    <reaction evidence="1">
        <text>alpha-D-glucose 6-phosphate = beta-D-glucose 6-phosphate</text>
        <dbReference type="Rhea" id="RHEA:16249"/>
        <dbReference type="ChEBI" id="CHEBI:58225"/>
        <dbReference type="ChEBI" id="CHEBI:58247"/>
        <dbReference type="EC" id="5.1.3.15"/>
    </reaction>
</comment>
<name>A0A0E9LSC7_9BACT</name>
<dbReference type="RefSeq" id="WP_062121958.1">
    <property type="nucleotide sequence ID" value="NZ_BAZW01000001.1"/>
</dbReference>
<dbReference type="InterPro" id="IPR025532">
    <property type="entry name" value="G6P_1-epimerase"/>
</dbReference>
<dbReference type="STRING" id="1236989.JCM15548_103"/>
<dbReference type="Proteomes" id="UP000032900">
    <property type="component" value="Unassembled WGS sequence"/>
</dbReference>
<evidence type="ECO:0000256" key="1">
    <source>
        <dbReference type="ARBA" id="ARBA00001096"/>
    </source>
</evidence>
<dbReference type="CDD" id="cd09020">
    <property type="entry name" value="D-hex-6-P-epi_like"/>
    <property type="match status" value="1"/>
</dbReference>
<gene>
    <name evidence="9" type="ORF">JCM15548_103</name>
</gene>
<sequence length="257" mass="28791">MQGFFVRRQVLSYIPKGQEDLLLVSTSSAMEEGKAIRGGIPVCFPWFGSNKENPDGPKHGFARLLNWELKSTEQLLTGATRLVLALNDSVLTRPWWDHRFASELVIEAGEELSVKWQVKNLSDVPVTITNALHSYFRVGDISQVRIEGLTGVPYMEEIRSDEAFAGDDQSIVIQREVDRSYTDTTATCLIVDAALDRTIVVKKSGSQSTVVWNPWADLARQMVDLGDGDYQHFVCVETANVWHNALVIEPQSVHVMQ</sequence>
<dbReference type="InterPro" id="IPR014718">
    <property type="entry name" value="GH-type_carb-bd"/>
</dbReference>
<comment type="similarity">
    <text evidence="3">Belongs to the glucose-6-phosphate 1-epimerase family.</text>
</comment>
<protein>
    <recommendedName>
        <fullName evidence="5">glucose-6-phosphate 1-epimerase</fullName>
        <ecNumber evidence="5">5.1.3.15</ecNumber>
    </recommendedName>
</protein>
<evidence type="ECO:0000256" key="7">
    <source>
        <dbReference type="ARBA" id="ARBA00023235"/>
    </source>
</evidence>
<reference evidence="9 10" key="1">
    <citation type="journal article" date="2015" name="Microbes Environ.">
        <title>Distribution and evolution of nitrogen fixation genes in the phylum bacteroidetes.</title>
        <authorList>
            <person name="Inoue J."/>
            <person name="Oshima K."/>
            <person name="Suda W."/>
            <person name="Sakamoto M."/>
            <person name="Iino T."/>
            <person name="Noda S."/>
            <person name="Hongoh Y."/>
            <person name="Hattori M."/>
            <person name="Ohkuma M."/>
        </authorList>
    </citation>
    <scope>NUCLEOTIDE SEQUENCE [LARGE SCALE GENOMIC DNA]</scope>
    <source>
        <strain evidence="9">JCM 15548</strain>
    </source>
</reference>
<accession>A0A0E9LSC7</accession>
<dbReference type="PIRSF" id="PIRSF016020">
    <property type="entry name" value="PHexose_mutarotase"/>
    <property type="match status" value="1"/>
</dbReference>
<evidence type="ECO:0000256" key="5">
    <source>
        <dbReference type="ARBA" id="ARBA00012083"/>
    </source>
</evidence>
<dbReference type="InterPro" id="IPR008183">
    <property type="entry name" value="Aldose_1/G6P_1-epimerase"/>
</dbReference>
<dbReference type="GO" id="GO:0005975">
    <property type="term" value="P:carbohydrate metabolic process"/>
    <property type="evidence" value="ECO:0007669"/>
    <property type="project" value="InterPro"/>
</dbReference>
<dbReference type="EMBL" id="BAZW01000001">
    <property type="protein sequence ID" value="GAO28046.1"/>
    <property type="molecule type" value="Genomic_DNA"/>
</dbReference>
<dbReference type="Gene3D" id="2.70.98.10">
    <property type="match status" value="1"/>
</dbReference>
<comment type="subunit">
    <text evidence="4">Monomer.</text>
</comment>
<feature type="active site" evidence="8">
    <location>
        <position position="133"/>
    </location>
</feature>